<proteinExistence type="predicted"/>
<gene>
    <name evidence="1" type="ORF">PLANPX_4935</name>
</gene>
<organism evidence="1 2">
    <name type="scientific">Lacipirellula parvula</name>
    <dbReference type="NCBI Taxonomy" id="2650471"/>
    <lineage>
        <taxon>Bacteria</taxon>
        <taxon>Pseudomonadati</taxon>
        <taxon>Planctomycetota</taxon>
        <taxon>Planctomycetia</taxon>
        <taxon>Pirellulales</taxon>
        <taxon>Lacipirellulaceae</taxon>
        <taxon>Lacipirellula</taxon>
    </lineage>
</organism>
<sequence length="49" mass="5884">MQSTWSYFGRFFRYLHAFIQMGILNAQRNTAGESKISIDSNRNRRRPLF</sequence>
<evidence type="ECO:0000313" key="2">
    <source>
        <dbReference type="Proteomes" id="UP000326837"/>
    </source>
</evidence>
<reference evidence="2" key="1">
    <citation type="submission" date="2019-10" db="EMBL/GenBank/DDBJ databases">
        <title>Lacipirellula parvula gen. nov., sp. nov., representing a lineage of planctomycetes widespread in freshwater anoxic habitats, and description of the family Lacipirellulaceae.</title>
        <authorList>
            <person name="Dedysh S.N."/>
            <person name="Kulichevskaya I.S."/>
            <person name="Beletsky A.V."/>
            <person name="Rakitin A.L."/>
            <person name="Mardanov A.V."/>
            <person name="Ivanova A.A."/>
            <person name="Saltykova V.X."/>
            <person name="Rijpstra W.I.C."/>
            <person name="Sinninghe Damste J.S."/>
            <person name="Ravin N.V."/>
        </authorList>
    </citation>
    <scope>NUCLEOTIDE SEQUENCE [LARGE SCALE GENOMIC DNA]</scope>
    <source>
        <strain evidence="2">PX69</strain>
    </source>
</reference>
<dbReference type="KEGG" id="lpav:PLANPX_4935"/>
<protein>
    <submittedName>
        <fullName evidence="1">Uncharacterized protein</fullName>
    </submittedName>
</protein>
<dbReference type="EMBL" id="AP021861">
    <property type="protein sequence ID" value="BBO35323.1"/>
    <property type="molecule type" value="Genomic_DNA"/>
</dbReference>
<dbReference type="AlphaFoldDB" id="A0A5K7XLF7"/>
<dbReference type="Proteomes" id="UP000326837">
    <property type="component" value="Chromosome"/>
</dbReference>
<name>A0A5K7XLF7_9BACT</name>
<keyword evidence="2" id="KW-1185">Reference proteome</keyword>
<accession>A0A5K7XLF7</accession>
<evidence type="ECO:0000313" key="1">
    <source>
        <dbReference type="EMBL" id="BBO35323.1"/>
    </source>
</evidence>